<keyword evidence="20" id="KW-0560">Oxidoreductase</keyword>
<evidence type="ECO:0000256" key="12">
    <source>
        <dbReference type="ARBA" id="ARBA00022989"/>
    </source>
</evidence>
<feature type="transmembrane region" description="Helical" evidence="17">
    <location>
        <begin position="587"/>
        <end position="609"/>
    </location>
</feature>
<evidence type="ECO:0000259" key="19">
    <source>
        <dbReference type="PROSITE" id="PS50011"/>
    </source>
</evidence>
<keyword evidence="4" id="KW-0433">Leucine-rich repeat</keyword>
<keyword evidence="10 20" id="KW-0418">Kinase</keyword>
<keyword evidence="5 20" id="KW-0808">Transferase</keyword>
<evidence type="ECO:0000256" key="10">
    <source>
        <dbReference type="ARBA" id="ARBA00022777"/>
    </source>
</evidence>
<comment type="similarity">
    <text evidence="2">Belongs to the protein kinase superfamily. Ser/Thr protein kinase family.</text>
</comment>
<protein>
    <submittedName>
        <fullName evidence="20">Receptor protein kinase, putative</fullName>
        <ecNumber evidence="20">1.3.1.74</ecNumber>
        <ecNumber evidence="20">2.7.11.25</ecNumber>
    </submittedName>
</protein>
<dbReference type="InterPro" id="IPR011009">
    <property type="entry name" value="Kinase-like_dom_sf"/>
</dbReference>
<keyword evidence="9 16" id="KW-0547">Nucleotide-binding</keyword>
<keyword evidence="8" id="KW-0677">Repeat</keyword>
<keyword evidence="15" id="KW-0325">Glycoprotein</keyword>
<dbReference type="EMBL" id="EQ973772">
    <property type="protein sequence ID" value="EEF52196.1"/>
    <property type="molecule type" value="Genomic_DNA"/>
</dbReference>
<dbReference type="InterPro" id="IPR008271">
    <property type="entry name" value="Ser/Thr_kinase_AS"/>
</dbReference>
<dbReference type="Pfam" id="PF00069">
    <property type="entry name" value="Pkinase"/>
    <property type="match status" value="1"/>
</dbReference>
<dbReference type="PROSITE" id="PS50011">
    <property type="entry name" value="PROTEIN_KINASE_DOM"/>
    <property type="match status" value="1"/>
</dbReference>
<reference evidence="21" key="1">
    <citation type="journal article" date="2010" name="Nat. Biotechnol.">
        <title>Draft genome sequence of the oilseed species Ricinus communis.</title>
        <authorList>
            <person name="Chan A.P."/>
            <person name="Crabtree J."/>
            <person name="Zhao Q."/>
            <person name="Lorenzi H."/>
            <person name="Orvis J."/>
            <person name="Puiu D."/>
            <person name="Melake-Berhan A."/>
            <person name="Jones K.M."/>
            <person name="Redman J."/>
            <person name="Chen G."/>
            <person name="Cahoon E.B."/>
            <person name="Gedil M."/>
            <person name="Stanke M."/>
            <person name="Haas B.J."/>
            <person name="Wortman J.R."/>
            <person name="Fraser-Liggett C.M."/>
            <person name="Ravel J."/>
            <person name="Rabinowicz P.D."/>
        </authorList>
    </citation>
    <scope>NUCLEOTIDE SEQUENCE [LARGE SCALE GENOMIC DNA]</scope>
    <source>
        <strain evidence="21">cv. Hale</strain>
    </source>
</reference>
<dbReference type="InterPro" id="IPR013210">
    <property type="entry name" value="LRR_N_plant-typ"/>
</dbReference>
<evidence type="ECO:0000256" key="2">
    <source>
        <dbReference type="ARBA" id="ARBA00008684"/>
    </source>
</evidence>
<name>B9R6R6_RICCO</name>
<dbReference type="FunFam" id="3.30.200.20:FF:000530">
    <property type="entry name" value="receptor protein-tyrosine kinase CEPR1"/>
    <property type="match status" value="1"/>
</dbReference>
<dbReference type="Gene3D" id="3.80.10.10">
    <property type="entry name" value="Ribonuclease Inhibitor"/>
    <property type="match status" value="3"/>
</dbReference>
<dbReference type="GO" id="GO:0051707">
    <property type="term" value="P:response to other organism"/>
    <property type="evidence" value="ECO:0007669"/>
    <property type="project" value="UniProtKB-ARBA"/>
</dbReference>
<dbReference type="Gene3D" id="1.10.510.10">
    <property type="entry name" value="Transferase(Phosphotransferase) domain 1"/>
    <property type="match status" value="1"/>
</dbReference>
<comment type="subcellular location">
    <subcellularLocation>
        <location evidence="1">Membrane</location>
        <topology evidence="1">Single-pass membrane protein</topology>
    </subcellularLocation>
</comment>
<evidence type="ECO:0000256" key="13">
    <source>
        <dbReference type="ARBA" id="ARBA00023136"/>
    </source>
</evidence>
<dbReference type="GO" id="GO:0005886">
    <property type="term" value="C:plasma membrane"/>
    <property type="evidence" value="ECO:0000318"/>
    <property type="project" value="GO_Central"/>
</dbReference>
<sequence length="933" mass="103514">MALHSIFYIFVLIVFSACPLLAISANQSHQAHFFNIMKTTLAGNALSDWDVNGGRSSPCNFTGVGCNDRGYVERIDITGWSISGQFPAGICLYLPQLRVLRLGFNYLHGDFVHSINNCSLLEELDLSYLYLGGTLPDFSTLNYLRILNIPCNHFRGEFPLSVINLTNLDILNFGLNPELKSWVLPKTISRLSKLKVLGLRLCNLHGPIPSTIGNITSLVELDLSKNFLSGEIPAEVGLLKNLQMLEFFYNSHLYGNIPEELGNLTELVDWDMSGNNLTGNVPESVCRLPKLKALLLYKNHLTGKIPNVVANSTALRIFSIYQNHLTGEVPHSLGMLSPMYLLDLSENRLSGPLPTEVCKGGNLLYFLVLDNMFSGQLPDSYAKCKTLLRFRVNNNRFEGSIPEGLWGLPHVSIIDLSYNNFSGSIKKTIGLAKNLSQLFLQSNKFSGVLPHQISKAINLVKIDVSNNLISGPVPSQIGYLTKLNLLMLQGNMLNSSIPNSLSLLKSLNVLDLSNNLLTGNVPESLSVLLPNFMNFSNNRLSGSIPLPLIKGGLLDSFSGNPSLCIPVYISSHQNFPICSQTYNRKRLNFVLVIDISVVTITVGILLFLVRKFYRERVTVRCDTTSSSFTLYEVKSFHQIIFSQEEIIEGLVDDNIVGRGGFGTVYKIELSSMKVVAVKKLSSTSENQLVLDKEFESEVDTLGLIRHKNIIKLYCILSSPRSSLLVYEYMPNGNLWEALHTDNDRINLNWSTRYNIALGVAQGLAYLHHNLSQPIIHRDIKSTNILLDDEYQPKVADFGLAKLLQCGGKDSTTTAVAGTFGYLAPEYAYTSRATTKCDVYSFGVVLLELVTGKKPVEEEFGEGKNIIDWVARKVGTDEGIMEALDHKLSGCCKNEMVQVLQIAHQCTLENTALRPTMKDVVQLLTSAESFRVEA</sequence>
<feature type="binding site" evidence="16">
    <location>
        <position position="679"/>
    </location>
    <ligand>
        <name>ATP</name>
        <dbReference type="ChEBI" id="CHEBI:30616"/>
    </ligand>
</feature>
<keyword evidence="14 20" id="KW-0675">Receptor</keyword>
<dbReference type="GO" id="GO:0005524">
    <property type="term" value="F:ATP binding"/>
    <property type="evidence" value="ECO:0007669"/>
    <property type="project" value="UniProtKB-UniRule"/>
</dbReference>
<dbReference type="Gene3D" id="3.30.200.20">
    <property type="entry name" value="Phosphorylase Kinase, domain 1"/>
    <property type="match status" value="1"/>
</dbReference>
<evidence type="ECO:0000256" key="6">
    <source>
        <dbReference type="ARBA" id="ARBA00022692"/>
    </source>
</evidence>
<dbReference type="InterPro" id="IPR001611">
    <property type="entry name" value="Leu-rich_rpt"/>
</dbReference>
<evidence type="ECO:0000256" key="5">
    <source>
        <dbReference type="ARBA" id="ARBA00022679"/>
    </source>
</evidence>
<proteinExistence type="inferred from homology"/>
<dbReference type="InParanoid" id="B9R6R6"/>
<dbReference type="Pfam" id="PF00560">
    <property type="entry name" value="LRR_1"/>
    <property type="match status" value="3"/>
</dbReference>
<keyword evidence="21" id="KW-1185">Reference proteome</keyword>
<dbReference type="PANTHER" id="PTHR48056">
    <property type="entry name" value="LRR RECEPTOR-LIKE SERINE/THREONINE-PROTEIN KINASE-RELATED"/>
    <property type="match status" value="1"/>
</dbReference>
<evidence type="ECO:0000256" key="7">
    <source>
        <dbReference type="ARBA" id="ARBA00022729"/>
    </source>
</evidence>
<dbReference type="KEGG" id="rcu:8288078"/>
<evidence type="ECO:0000256" key="18">
    <source>
        <dbReference type="SAM" id="SignalP"/>
    </source>
</evidence>
<keyword evidence="6 17" id="KW-0812">Transmembrane</keyword>
<dbReference type="FunFam" id="1.10.510.10:FF:000276">
    <property type="entry name" value="LRR receptor-like serine/threonine-protein kinase RCH1"/>
    <property type="match status" value="1"/>
</dbReference>
<dbReference type="PANTHER" id="PTHR48056:SF81">
    <property type="entry name" value="RECEPTOR PROTEIN-TYROSINE KINASE CEPR1"/>
    <property type="match status" value="1"/>
</dbReference>
<dbReference type="GO" id="GO:0006952">
    <property type="term" value="P:defense response"/>
    <property type="evidence" value="ECO:0007669"/>
    <property type="project" value="UniProtKB-ARBA"/>
</dbReference>
<keyword evidence="3" id="KW-0723">Serine/threonine-protein kinase</keyword>
<evidence type="ECO:0000256" key="4">
    <source>
        <dbReference type="ARBA" id="ARBA00022614"/>
    </source>
</evidence>
<evidence type="ECO:0000313" key="20">
    <source>
        <dbReference type="EMBL" id="EEF52196.1"/>
    </source>
</evidence>
<evidence type="ECO:0000256" key="11">
    <source>
        <dbReference type="ARBA" id="ARBA00022840"/>
    </source>
</evidence>
<feature type="chain" id="PRO_5002888134" evidence="18">
    <location>
        <begin position="23"/>
        <end position="933"/>
    </location>
</feature>
<dbReference type="InterPro" id="IPR032675">
    <property type="entry name" value="LRR_dom_sf"/>
</dbReference>
<evidence type="ECO:0000256" key="15">
    <source>
        <dbReference type="ARBA" id="ARBA00023180"/>
    </source>
</evidence>
<dbReference type="EC" id="1.3.1.74" evidence="20"/>
<dbReference type="OrthoDB" id="642113at2759"/>
<feature type="signal peptide" evidence="18">
    <location>
        <begin position="1"/>
        <end position="22"/>
    </location>
</feature>
<evidence type="ECO:0000256" key="16">
    <source>
        <dbReference type="PROSITE-ProRule" id="PRU10141"/>
    </source>
</evidence>
<accession>B9R6R6</accession>
<dbReference type="OMA" id="HEIFGAM"/>
<dbReference type="eggNOG" id="ENOG502QSZ3">
    <property type="taxonomic scope" value="Eukaryota"/>
</dbReference>
<dbReference type="Pfam" id="PF08263">
    <property type="entry name" value="LRRNT_2"/>
    <property type="match status" value="1"/>
</dbReference>
<evidence type="ECO:0000256" key="9">
    <source>
        <dbReference type="ARBA" id="ARBA00022741"/>
    </source>
</evidence>
<organism evidence="20 21">
    <name type="scientific">Ricinus communis</name>
    <name type="common">Castor bean</name>
    <dbReference type="NCBI Taxonomy" id="3988"/>
    <lineage>
        <taxon>Eukaryota</taxon>
        <taxon>Viridiplantae</taxon>
        <taxon>Streptophyta</taxon>
        <taxon>Embryophyta</taxon>
        <taxon>Tracheophyta</taxon>
        <taxon>Spermatophyta</taxon>
        <taxon>Magnoliopsida</taxon>
        <taxon>eudicotyledons</taxon>
        <taxon>Gunneridae</taxon>
        <taxon>Pentapetalae</taxon>
        <taxon>rosids</taxon>
        <taxon>fabids</taxon>
        <taxon>Malpighiales</taxon>
        <taxon>Euphorbiaceae</taxon>
        <taxon>Acalyphoideae</taxon>
        <taxon>Acalypheae</taxon>
        <taxon>Ricinus</taxon>
    </lineage>
</organism>
<keyword evidence="11 16" id="KW-0067">ATP-binding</keyword>
<dbReference type="EC" id="2.7.11.25" evidence="20"/>
<dbReference type="InterPro" id="IPR017441">
    <property type="entry name" value="Protein_kinase_ATP_BS"/>
</dbReference>
<dbReference type="Proteomes" id="UP000008311">
    <property type="component" value="Unassembled WGS sequence"/>
</dbReference>
<dbReference type="GO" id="GO:0001653">
    <property type="term" value="F:peptide receptor activity"/>
    <property type="evidence" value="ECO:0007669"/>
    <property type="project" value="UniProtKB-ARBA"/>
</dbReference>
<dbReference type="InterPro" id="IPR000719">
    <property type="entry name" value="Prot_kinase_dom"/>
</dbReference>
<dbReference type="GO" id="GO:0009791">
    <property type="term" value="P:post-embryonic development"/>
    <property type="evidence" value="ECO:0007669"/>
    <property type="project" value="UniProtKB-ARBA"/>
</dbReference>
<dbReference type="AlphaFoldDB" id="B9R6R6"/>
<evidence type="ECO:0000256" key="3">
    <source>
        <dbReference type="ARBA" id="ARBA00022527"/>
    </source>
</evidence>
<keyword evidence="12 17" id="KW-1133">Transmembrane helix</keyword>
<keyword evidence="13 17" id="KW-0472">Membrane</keyword>
<evidence type="ECO:0000256" key="14">
    <source>
        <dbReference type="ARBA" id="ARBA00023170"/>
    </source>
</evidence>
<dbReference type="PROSITE" id="PS00107">
    <property type="entry name" value="PROTEIN_KINASE_ATP"/>
    <property type="match status" value="1"/>
</dbReference>
<dbReference type="SUPFAM" id="SSF56112">
    <property type="entry name" value="Protein kinase-like (PK-like)"/>
    <property type="match status" value="1"/>
</dbReference>
<dbReference type="SUPFAM" id="SSF52047">
    <property type="entry name" value="RNI-like"/>
    <property type="match status" value="2"/>
</dbReference>
<dbReference type="FunFam" id="3.80.10.10:FF:000233">
    <property type="entry name" value="Leucine-rich repeat receptor-like protein kinase TDR"/>
    <property type="match status" value="1"/>
</dbReference>
<keyword evidence="7 18" id="KW-0732">Signal</keyword>
<dbReference type="SMART" id="SM00220">
    <property type="entry name" value="S_TKc"/>
    <property type="match status" value="1"/>
</dbReference>
<dbReference type="GO" id="GO:0032440">
    <property type="term" value="F:2-alkenal reductase [NAD(P)H] activity"/>
    <property type="evidence" value="ECO:0007669"/>
    <property type="project" value="UniProtKB-EC"/>
</dbReference>
<evidence type="ECO:0000256" key="8">
    <source>
        <dbReference type="ARBA" id="ARBA00022737"/>
    </source>
</evidence>
<dbReference type="InterPro" id="IPR050647">
    <property type="entry name" value="Plant_LRR-RLKs"/>
</dbReference>
<dbReference type="GO" id="GO:0004709">
    <property type="term" value="F:MAP kinase kinase kinase activity"/>
    <property type="evidence" value="ECO:0007669"/>
    <property type="project" value="UniProtKB-EC"/>
</dbReference>
<gene>
    <name evidence="20" type="ORF">RCOM_1584610</name>
</gene>
<evidence type="ECO:0000256" key="1">
    <source>
        <dbReference type="ARBA" id="ARBA00004167"/>
    </source>
</evidence>
<feature type="domain" description="Protein kinase" evidence="19">
    <location>
        <begin position="650"/>
        <end position="930"/>
    </location>
</feature>
<evidence type="ECO:0000313" key="21">
    <source>
        <dbReference type="Proteomes" id="UP000008311"/>
    </source>
</evidence>
<dbReference type="PROSITE" id="PS00108">
    <property type="entry name" value="PROTEIN_KINASE_ST"/>
    <property type="match status" value="1"/>
</dbReference>
<dbReference type="FunFam" id="3.80.10.10:FF:000453">
    <property type="entry name" value="Leucine-rich receptor-like protein kinase family protein"/>
    <property type="match status" value="1"/>
</dbReference>
<evidence type="ECO:0000256" key="17">
    <source>
        <dbReference type="SAM" id="Phobius"/>
    </source>
</evidence>